<keyword evidence="3" id="KW-1185">Reference proteome</keyword>
<comment type="caution">
    <text evidence="2">The sequence shown here is derived from an EMBL/GenBank/DDBJ whole genome shotgun (WGS) entry which is preliminary data.</text>
</comment>
<evidence type="ECO:0000313" key="2">
    <source>
        <dbReference type="EMBL" id="MEE1937580.1"/>
    </source>
</evidence>
<accession>A0ABU7I197</accession>
<name>A0ABU7I197_9PSED</name>
<reference evidence="2 3" key="1">
    <citation type="submission" date="2024-01" db="EMBL/GenBank/DDBJ databases">
        <title>Unpublished Manusciprt.</title>
        <authorList>
            <person name="Duman M."/>
            <person name="Valdes E.G."/>
            <person name="Ajmi N."/>
            <person name="Altun S."/>
            <person name="Saticioglu I.B."/>
        </authorList>
    </citation>
    <scope>NUCLEOTIDE SEQUENCE [LARGE SCALE GENOMIC DNA]</scope>
    <source>
        <strain evidence="2 3">148P</strain>
    </source>
</reference>
<sequence length="114" mass="13183">MRFNYMAVAALVLMSVATSAQAKGLSKQQVEMCRWGSDVARSAQQSKLSGTTLWRARENLKVRKYPRPWMPKMALGITEQTYASRSRLQPASVKKTYYEGCIRHEQERQRVTRR</sequence>
<evidence type="ECO:0008006" key="4">
    <source>
        <dbReference type="Google" id="ProtNLM"/>
    </source>
</evidence>
<protein>
    <recommendedName>
        <fullName evidence="4">Valyl-tRNA synthetase</fullName>
    </recommendedName>
</protein>
<dbReference type="Proteomes" id="UP001335100">
    <property type="component" value="Unassembled WGS sequence"/>
</dbReference>
<dbReference type="EMBL" id="JAZDQJ010000069">
    <property type="protein sequence ID" value="MEE1937580.1"/>
    <property type="molecule type" value="Genomic_DNA"/>
</dbReference>
<feature type="signal peptide" evidence="1">
    <location>
        <begin position="1"/>
        <end position="22"/>
    </location>
</feature>
<proteinExistence type="predicted"/>
<dbReference type="RefSeq" id="WP_330078227.1">
    <property type="nucleotide sequence ID" value="NZ_JAZDQJ010000069.1"/>
</dbReference>
<evidence type="ECO:0000313" key="3">
    <source>
        <dbReference type="Proteomes" id="UP001335100"/>
    </source>
</evidence>
<feature type="chain" id="PRO_5045648293" description="Valyl-tRNA synthetase" evidence="1">
    <location>
        <begin position="23"/>
        <end position="114"/>
    </location>
</feature>
<keyword evidence="1" id="KW-0732">Signal</keyword>
<organism evidence="2 3">
    <name type="scientific">Pseudomonas ulcerans</name>
    <dbReference type="NCBI Taxonomy" id="3115852"/>
    <lineage>
        <taxon>Bacteria</taxon>
        <taxon>Pseudomonadati</taxon>
        <taxon>Pseudomonadota</taxon>
        <taxon>Gammaproteobacteria</taxon>
        <taxon>Pseudomonadales</taxon>
        <taxon>Pseudomonadaceae</taxon>
        <taxon>Pseudomonas</taxon>
    </lineage>
</organism>
<evidence type="ECO:0000256" key="1">
    <source>
        <dbReference type="SAM" id="SignalP"/>
    </source>
</evidence>
<gene>
    <name evidence="2" type="ORF">V0R50_30530</name>
</gene>